<evidence type="ECO:0000313" key="3">
    <source>
        <dbReference type="Proteomes" id="UP001430584"/>
    </source>
</evidence>
<dbReference type="EMBL" id="JAJVCZ030000012">
    <property type="protein sequence ID" value="KAL0253349.1"/>
    <property type="molecule type" value="Genomic_DNA"/>
</dbReference>
<evidence type="ECO:0000313" key="2">
    <source>
        <dbReference type="EMBL" id="KAL0253349.1"/>
    </source>
</evidence>
<dbReference type="Proteomes" id="UP001430584">
    <property type="component" value="Unassembled WGS sequence"/>
</dbReference>
<dbReference type="GeneID" id="92014410"/>
<keyword evidence="3" id="KW-1185">Reference proteome</keyword>
<organism evidence="2 3">
    <name type="scientific">Diplodia seriata</name>
    <dbReference type="NCBI Taxonomy" id="420778"/>
    <lineage>
        <taxon>Eukaryota</taxon>
        <taxon>Fungi</taxon>
        <taxon>Dikarya</taxon>
        <taxon>Ascomycota</taxon>
        <taxon>Pezizomycotina</taxon>
        <taxon>Dothideomycetes</taxon>
        <taxon>Dothideomycetes incertae sedis</taxon>
        <taxon>Botryosphaeriales</taxon>
        <taxon>Botryosphaeriaceae</taxon>
        <taxon>Diplodia</taxon>
    </lineage>
</organism>
<protein>
    <submittedName>
        <fullName evidence="2">Uncharacterized protein</fullName>
    </submittedName>
</protein>
<sequence length="143" mass="16382">MLQVEKLPEYIQVLVVRLKERKSIQWMQAPGAAEAESEAQTIHQYQDPGYIVDVELSGDETGYSEVGEEDEDVHVEEEEGEDSDEDDGDNDDYDDDTDDEDDNDAEDESDYDDDSDGEEEEHESGEEDYEVDDEEEDYDGYES</sequence>
<dbReference type="RefSeq" id="XP_066627993.1">
    <property type="nucleotide sequence ID" value="XM_066781710.1"/>
</dbReference>
<proteinExistence type="predicted"/>
<name>A0ABR3BY71_9PEZI</name>
<evidence type="ECO:0000256" key="1">
    <source>
        <dbReference type="SAM" id="MobiDB-lite"/>
    </source>
</evidence>
<accession>A0ABR3BY71</accession>
<comment type="caution">
    <text evidence="2">The sequence shown here is derived from an EMBL/GenBank/DDBJ whole genome shotgun (WGS) entry which is preliminary data.</text>
</comment>
<feature type="region of interest" description="Disordered" evidence="1">
    <location>
        <begin position="31"/>
        <end position="143"/>
    </location>
</feature>
<gene>
    <name evidence="2" type="ORF">SLS55_010325</name>
</gene>
<reference evidence="2 3" key="1">
    <citation type="submission" date="2024-02" db="EMBL/GenBank/DDBJ databases">
        <title>De novo assembly and annotation of 12 fungi associated with fruit tree decline syndrome in Ontario, Canada.</title>
        <authorList>
            <person name="Sulman M."/>
            <person name="Ellouze W."/>
            <person name="Ilyukhin E."/>
        </authorList>
    </citation>
    <scope>NUCLEOTIDE SEQUENCE [LARGE SCALE GENOMIC DNA]</scope>
    <source>
        <strain evidence="2 3">FDS-637</strain>
    </source>
</reference>
<feature type="compositionally biased region" description="Acidic residues" evidence="1">
    <location>
        <begin position="66"/>
        <end position="143"/>
    </location>
</feature>